<name>A0A1I7XLZ9_HETBA</name>
<sequence>MLHHISPSTLIDEPVRALNYVKNDPVGVAGLISPWNLPLYLLSFKLAPALVAGNTVVCKPSELTSVTAWVLMHAIEEAGFPTGVVNLVIGTGSSVGEHLVSHPDVPLISFTGSQISIVLYMFCEICLCSSRIFVHSSIYNTFVEKLVEEAKKLTVGNPTKDTTLGAINSETHFKKARDLNMPFGGTKESGMGREGAQDSLHFFTESKTVCIKY</sequence>
<dbReference type="InterPro" id="IPR016161">
    <property type="entry name" value="Ald_DH/histidinol_DH"/>
</dbReference>
<evidence type="ECO:0000256" key="2">
    <source>
        <dbReference type="ARBA" id="ARBA00023027"/>
    </source>
</evidence>
<dbReference type="Gene3D" id="3.40.309.10">
    <property type="entry name" value="Aldehyde Dehydrogenase, Chain A, domain 2"/>
    <property type="match status" value="2"/>
</dbReference>
<dbReference type="Pfam" id="PF00171">
    <property type="entry name" value="Aldedh"/>
    <property type="match status" value="3"/>
</dbReference>
<dbReference type="InterPro" id="IPR016162">
    <property type="entry name" value="Ald_DH_N"/>
</dbReference>
<dbReference type="InterPro" id="IPR016163">
    <property type="entry name" value="Ald_DH_C"/>
</dbReference>
<dbReference type="PANTHER" id="PTHR43720">
    <property type="entry name" value="2-AMINOMUCONIC SEMIALDEHYDE DEHYDROGENASE"/>
    <property type="match status" value="1"/>
</dbReference>
<organism evidence="4 5">
    <name type="scientific">Heterorhabditis bacteriophora</name>
    <name type="common">Entomopathogenic nematode worm</name>
    <dbReference type="NCBI Taxonomy" id="37862"/>
    <lineage>
        <taxon>Eukaryota</taxon>
        <taxon>Metazoa</taxon>
        <taxon>Ecdysozoa</taxon>
        <taxon>Nematoda</taxon>
        <taxon>Chromadorea</taxon>
        <taxon>Rhabditida</taxon>
        <taxon>Rhabditina</taxon>
        <taxon>Rhabditomorpha</taxon>
        <taxon>Strongyloidea</taxon>
        <taxon>Heterorhabditidae</taxon>
        <taxon>Heterorhabditis</taxon>
    </lineage>
</organism>
<dbReference type="InterPro" id="IPR015590">
    <property type="entry name" value="Aldehyde_DH_dom"/>
</dbReference>
<keyword evidence="4" id="KW-1185">Reference proteome</keyword>
<evidence type="ECO:0000259" key="3">
    <source>
        <dbReference type="Pfam" id="PF00171"/>
    </source>
</evidence>
<dbReference type="GO" id="GO:0016620">
    <property type="term" value="F:oxidoreductase activity, acting on the aldehyde or oxo group of donors, NAD or NADP as acceptor"/>
    <property type="evidence" value="ECO:0007669"/>
    <property type="project" value="InterPro"/>
</dbReference>
<proteinExistence type="inferred from homology"/>
<dbReference type="Proteomes" id="UP000095283">
    <property type="component" value="Unplaced"/>
</dbReference>
<feature type="domain" description="Aldehyde dehydrogenase" evidence="3">
    <location>
        <begin position="179"/>
        <end position="209"/>
    </location>
</feature>
<dbReference type="PANTHER" id="PTHR43720:SF2">
    <property type="entry name" value="2-AMINOMUCONIC SEMIALDEHYDE DEHYDROGENASE"/>
    <property type="match status" value="1"/>
</dbReference>
<dbReference type="SUPFAM" id="SSF53720">
    <property type="entry name" value="ALDH-like"/>
    <property type="match status" value="1"/>
</dbReference>
<feature type="domain" description="Aldehyde dehydrogenase" evidence="3">
    <location>
        <begin position="15"/>
        <end position="114"/>
    </location>
</feature>
<dbReference type="AlphaFoldDB" id="A0A1I7XLZ9"/>
<evidence type="ECO:0000313" key="5">
    <source>
        <dbReference type="WBParaSite" id="Hba_18335"/>
    </source>
</evidence>
<keyword evidence="2" id="KW-0520">NAD</keyword>
<evidence type="ECO:0000256" key="1">
    <source>
        <dbReference type="ARBA" id="ARBA00009986"/>
    </source>
</evidence>
<accession>A0A1I7XLZ9</accession>
<feature type="domain" description="Aldehyde dehydrogenase" evidence="3">
    <location>
        <begin position="124"/>
        <end position="178"/>
    </location>
</feature>
<evidence type="ECO:0000313" key="4">
    <source>
        <dbReference type="Proteomes" id="UP000095283"/>
    </source>
</evidence>
<protein>
    <submittedName>
        <fullName evidence="5">Aldedh domain-containing protein</fullName>
    </submittedName>
</protein>
<dbReference type="WBParaSite" id="Hba_18335">
    <property type="protein sequence ID" value="Hba_18335"/>
    <property type="gene ID" value="Hba_18335"/>
</dbReference>
<comment type="similarity">
    <text evidence="1">Belongs to the aldehyde dehydrogenase family.</text>
</comment>
<reference evidence="5" key="1">
    <citation type="submission" date="2016-11" db="UniProtKB">
        <authorList>
            <consortium name="WormBaseParasite"/>
        </authorList>
    </citation>
    <scope>IDENTIFICATION</scope>
</reference>
<dbReference type="Gene3D" id="3.40.605.10">
    <property type="entry name" value="Aldehyde Dehydrogenase, Chain A, domain 1"/>
    <property type="match status" value="1"/>
</dbReference>